<name>A0A3N3ZTZ3_9MICC</name>
<gene>
    <name evidence="2" type="ORF">EDL96_01535</name>
</gene>
<sequence>MYAGWPSEAAARAAQDRTVRAIGDHGTVVVDRRTVDRTATDDDPGRGATARELRAELDSARRAGADGLVDHVLYVPGPRDPVPGQWLPHLARVTPQGRFQVDLVELATTLGRSRNGVFRELSSTNPAALAELLRSTRVLLVEGVTDRAVLEVLVGRWGIGDLTVVPAGSKVRLAGMAALARQLGIPTYVVFDGDGGTPPTATSKAHRMQRSRQQQTEALLRTLAVFTPAVDWKFGDPTVVGPYWCAWGTTLEAELSAWGGFISAAWRRVAESPGTGPLPEDPLPKNGAFLRDATRRADLEDLPNSFRRLLHRLVDFPPGTVIPRLRIESSAFEGS</sequence>
<evidence type="ECO:0000313" key="3">
    <source>
        <dbReference type="Proteomes" id="UP000270616"/>
    </source>
</evidence>
<dbReference type="InterPro" id="IPR034139">
    <property type="entry name" value="TOPRIM_OLD"/>
</dbReference>
<comment type="caution">
    <text evidence="2">The sequence shown here is derived from an EMBL/GenBank/DDBJ whole genome shotgun (WGS) entry which is preliminary data.</text>
</comment>
<organism evidence="2 3">
    <name type="scientific">Kocuria soli</name>
    <dbReference type="NCBI Taxonomy" id="2485125"/>
    <lineage>
        <taxon>Bacteria</taxon>
        <taxon>Bacillati</taxon>
        <taxon>Actinomycetota</taxon>
        <taxon>Actinomycetes</taxon>
        <taxon>Micrococcales</taxon>
        <taxon>Micrococcaceae</taxon>
        <taxon>Kocuria</taxon>
    </lineage>
</organism>
<keyword evidence="3" id="KW-1185">Reference proteome</keyword>
<accession>A0A3N3ZTZ3</accession>
<feature type="domain" description="OLD protein-like TOPRIM" evidence="1">
    <location>
        <begin position="135"/>
        <end position="194"/>
    </location>
</feature>
<protein>
    <recommendedName>
        <fullName evidence="1">OLD protein-like TOPRIM domain-containing protein</fullName>
    </recommendedName>
</protein>
<evidence type="ECO:0000313" key="2">
    <source>
        <dbReference type="EMBL" id="ROZ65777.1"/>
    </source>
</evidence>
<dbReference type="AlphaFoldDB" id="A0A3N3ZTZ3"/>
<dbReference type="Proteomes" id="UP000270616">
    <property type="component" value="Unassembled WGS sequence"/>
</dbReference>
<evidence type="ECO:0000259" key="1">
    <source>
        <dbReference type="Pfam" id="PF20469"/>
    </source>
</evidence>
<dbReference type="EMBL" id="RKMF01000001">
    <property type="protein sequence ID" value="ROZ65777.1"/>
    <property type="molecule type" value="Genomic_DNA"/>
</dbReference>
<dbReference type="Pfam" id="PF20469">
    <property type="entry name" value="OLD-like_TOPRIM"/>
    <property type="match status" value="1"/>
</dbReference>
<reference evidence="2 3" key="1">
    <citation type="submission" date="2018-10" db="EMBL/GenBank/DDBJ databases">
        <title>Kocuria sp. M5W7-7, whole genome shotgun sequence.</title>
        <authorList>
            <person name="Tuo L."/>
        </authorList>
    </citation>
    <scope>NUCLEOTIDE SEQUENCE [LARGE SCALE GENOMIC DNA]</scope>
    <source>
        <strain evidence="2 3">M5W7-7</strain>
    </source>
</reference>
<proteinExistence type="predicted"/>